<evidence type="ECO:0008006" key="4">
    <source>
        <dbReference type="Google" id="ProtNLM"/>
    </source>
</evidence>
<gene>
    <name evidence="2" type="ORF">PR048_024955</name>
</gene>
<accession>A0ABQ9GQ12</accession>
<dbReference type="Proteomes" id="UP001159363">
    <property type="component" value="Chromosome 9"/>
</dbReference>
<reference evidence="2 3" key="1">
    <citation type="submission" date="2023-02" db="EMBL/GenBank/DDBJ databases">
        <title>LHISI_Scaffold_Assembly.</title>
        <authorList>
            <person name="Stuart O.P."/>
            <person name="Cleave R."/>
            <person name="Magrath M.J.L."/>
            <person name="Mikheyev A.S."/>
        </authorList>
    </citation>
    <scope>NUCLEOTIDE SEQUENCE [LARGE SCALE GENOMIC DNA]</scope>
    <source>
        <strain evidence="2">Daus_M_001</strain>
        <tissue evidence="2">Leg muscle</tissue>
    </source>
</reference>
<protein>
    <recommendedName>
        <fullName evidence="4">Dirigent protein</fullName>
    </recommendedName>
</protein>
<keyword evidence="3" id="KW-1185">Reference proteome</keyword>
<evidence type="ECO:0000313" key="2">
    <source>
        <dbReference type="EMBL" id="KAJ8874114.1"/>
    </source>
</evidence>
<name>A0ABQ9GQ12_9NEOP</name>
<evidence type="ECO:0000256" key="1">
    <source>
        <dbReference type="SAM" id="MobiDB-lite"/>
    </source>
</evidence>
<sequence length="197" mass="21775">MKRRGKQQIPEKTRRPKASSGTIPTCENPVTRPGIEPGSPWWETSCRDHERERSGCYNDRLSGVIAKFDHPRDHDINNSELSTIRVYFHNHDDETRGEMPIENVYVGGSGGLVTRATRVRSPAGLLLDFRMWESCWTMPLAGGFSLGASASPTLAFQRLTILGSHFMLFPSMTGTGGSQLESSSLGGCRLALGHFTH</sequence>
<organism evidence="2 3">
    <name type="scientific">Dryococelus australis</name>
    <dbReference type="NCBI Taxonomy" id="614101"/>
    <lineage>
        <taxon>Eukaryota</taxon>
        <taxon>Metazoa</taxon>
        <taxon>Ecdysozoa</taxon>
        <taxon>Arthropoda</taxon>
        <taxon>Hexapoda</taxon>
        <taxon>Insecta</taxon>
        <taxon>Pterygota</taxon>
        <taxon>Neoptera</taxon>
        <taxon>Polyneoptera</taxon>
        <taxon>Phasmatodea</taxon>
        <taxon>Verophasmatodea</taxon>
        <taxon>Anareolatae</taxon>
        <taxon>Phasmatidae</taxon>
        <taxon>Eurycanthinae</taxon>
        <taxon>Dryococelus</taxon>
    </lineage>
</organism>
<comment type="caution">
    <text evidence="2">The sequence shown here is derived from an EMBL/GenBank/DDBJ whole genome shotgun (WGS) entry which is preliminary data.</text>
</comment>
<evidence type="ECO:0000313" key="3">
    <source>
        <dbReference type="Proteomes" id="UP001159363"/>
    </source>
</evidence>
<feature type="region of interest" description="Disordered" evidence="1">
    <location>
        <begin position="1"/>
        <end position="40"/>
    </location>
</feature>
<dbReference type="EMBL" id="JARBHB010000010">
    <property type="protein sequence ID" value="KAJ8874114.1"/>
    <property type="molecule type" value="Genomic_DNA"/>
</dbReference>
<proteinExistence type="predicted"/>